<dbReference type="FunFam" id="3.40.50.300:FF:001425">
    <property type="entry name" value="Dynamin GTPase, putative"/>
    <property type="match status" value="1"/>
</dbReference>
<keyword evidence="2" id="KW-0342">GTP-binding</keyword>
<dbReference type="GO" id="GO:0003924">
    <property type="term" value="F:GTPase activity"/>
    <property type="evidence" value="ECO:0007669"/>
    <property type="project" value="InterPro"/>
</dbReference>
<dbReference type="GeneID" id="83202239"/>
<evidence type="ECO:0000256" key="1">
    <source>
        <dbReference type="ARBA" id="ARBA00022741"/>
    </source>
</evidence>
<dbReference type="GO" id="GO:0048312">
    <property type="term" value="P:intracellular distribution of mitochondria"/>
    <property type="evidence" value="ECO:0007669"/>
    <property type="project" value="TreeGrafter"/>
</dbReference>
<dbReference type="PANTHER" id="PTHR11566">
    <property type="entry name" value="DYNAMIN"/>
    <property type="match status" value="1"/>
</dbReference>
<dbReference type="OrthoDB" id="415706at2759"/>
<keyword evidence="1" id="KW-0547">Nucleotide-binding</keyword>
<dbReference type="SMART" id="SM00053">
    <property type="entry name" value="DYNc"/>
    <property type="match status" value="1"/>
</dbReference>
<evidence type="ECO:0000259" key="4">
    <source>
        <dbReference type="PROSITE" id="PS51388"/>
    </source>
</evidence>
<evidence type="ECO:0000313" key="6">
    <source>
        <dbReference type="EMBL" id="KAJ5232684.1"/>
    </source>
</evidence>
<evidence type="ECO:0000256" key="2">
    <source>
        <dbReference type="ARBA" id="ARBA00023134"/>
    </source>
</evidence>
<proteinExistence type="predicted"/>
<comment type="caution">
    <text evidence="6">The sequence shown here is derived from an EMBL/GenBank/DDBJ whole genome shotgun (WGS) entry which is preliminary data.</text>
</comment>
<dbReference type="InterPro" id="IPR030381">
    <property type="entry name" value="G_DYNAMIN_dom"/>
</dbReference>
<dbReference type="InterPro" id="IPR027417">
    <property type="entry name" value="P-loop_NTPase"/>
</dbReference>
<dbReference type="InterPro" id="IPR000375">
    <property type="entry name" value="Dynamin_stalk"/>
</dbReference>
<reference evidence="6" key="2">
    <citation type="journal article" date="2023" name="IMA Fungus">
        <title>Comparative genomic study of the Penicillium genus elucidates a diverse pangenome and 15 lateral gene transfer events.</title>
        <authorList>
            <person name="Petersen C."/>
            <person name="Sorensen T."/>
            <person name="Nielsen M.R."/>
            <person name="Sondergaard T.E."/>
            <person name="Sorensen J.L."/>
            <person name="Fitzpatrick D.A."/>
            <person name="Frisvad J.C."/>
            <person name="Nielsen K.L."/>
        </authorList>
    </citation>
    <scope>NUCLEOTIDE SEQUENCE</scope>
    <source>
        <strain evidence="6">IBT 19713</strain>
    </source>
</reference>
<gene>
    <name evidence="6" type="ORF">N7468_005640</name>
</gene>
<name>A0A9W9NZE7_9EURO</name>
<dbReference type="GO" id="GO:0005525">
    <property type="term" value="F:GTP binding"/>
    <property type="evidence" value="ECO:0007669"/>
    <property type="project" value="InterPro"/>
</dbReference>
<dbReference type="InterPro" id="IPR020850">
    <property type="entry name" value="GED_dom"/>
</dbReference>
<organism evidence="6 7">
    <name type="scientific">Penicillium chermesinum</name>
    <dbReference type="NCBI Taxonomy" id="63820"/>
    <lineage>
        <taxon>Eukaryota</taxon>
        <taxon>Fungi</taxon>
        <taxon>Dikarya</taxon>
        <taxon>Ascomycota</taxon>
        <taxon>Pezizomycotina</taxon>
        <taxon>Eurotiomycetes</taxon>
        <taxon>Eurotiomycetidae</taxon>
        <taxon>Eurotiales</taxon>
        <taxon>Aspergillaceae</taxon>
        <taxon>Penicillium</taxon>
    </lineage>
</organism>
<dbReference type="RefSeq" id="XP_058330676.1">
    <property type="nucleotide sequence ID" value="XM_058474936.1"/>
</dbReference>
<protein>
    <recommendedName>
        <fullName evidence="8">Dynamin family protein</fullName>
    </recommendedName>
</protein>
<dbReference type="GO" id="GO:0000266">
    <property type="term" value="P:mitochondrial fission"/>
    <property type="evidence" value="ECO:0007669"/>
    <property type="project" value="TreeGrafter"/>
</dbReference>
<dbReference type="SUPFAM" id="SSF52540">
    <property type="entry name" value="P-loop containing nucleoside triphosphate hydrolases"/>
    <property type="match status" value="1"/>
</dbReference>
<dbReference type="Pfam" id="PF00350">
    <property type="entry name" value="Dynamin_N"/>
    <property type="match status" value="1"/>
</dbReference>
<dbReference type="PANTHER" id="PTHR11566:SF149">
    <property type="entry name" value="GTPASE, PUTATIVE (AFU_ORTHOLOGUE AFUA_6G11890)-RELATED"/>
    <property type="match status" value="1"/>
</dbReference>
<dbReference type="GO" id="GO:0016020">
    <property type="term" value="C:membrane"/>
    <property type="evidence" value="ECO:0007669"/>
    <property type="project" value="TreeGrafter"/>
</dbReference>
<dbReference type="CDD" id="cd08771">
    <property type="entry name" value="DLP_1"/>
    <property type="match status" value="1"/>
</dbReference>
<evidence type="ECO:0000256" key="3">
    <source>
        <dbReference type="SAM" id="MobiDB-lite"/>
    </source>
</evidence>
<keyword evidence="7" id="KW-1185">Reference proteome</keyword>
<sequence length="884" mass="98419">MSASDKEELQETALGELQAQQSLLLDKIDELRTIGVGGLVELPQLIVCGAQSSGKSSVLEAISRVRFPTKSNVCTRFATEVSLRRLPTPRFKVSIESGPSEKTAEEKAKLGSFSSPEFDNIDQLPDLIESAQKCMTGLDRFGFSEDILKVEICGPDQPELTLVDLPGLYSASSETQSVEGIGIVEGITQRYMQNTRSIILMVISANDDFHNQSVRNNATRCDPSHERTVGIVTQPDRMYQDSETEASWLEIIRGEKSQLKLGWFALVNRSFKTKDVSDDERDRIEKEFFNTGNWSSVPRDRVGISSLRQSLSRILLKHIRSNLPGLISDIEEKIRSRRSQLEKLGPSRSTIHEQRGFLFRLSDQFVRLTRDGVNGQYDDPFFGGLNASDDRWETRLRAIVRVYNEYFAEAMYARGFAEIIVDDSADESSYQALGRDKNLYAPSPPELVIFKRRSELETEITQMVPQYLGRELPGNANQLLVGALFRKQSKPWEAIAHKHLIQVWSSVSSFVGELLRTFTDDHTYGLLQAIVIGPELENMKTRILAKLDELTAHNKNGYPLPLGNAFLDNMQKVKSDRHFLNLQETLGSGPQNITPERLRYATDRLVASSSRFCASEIIDQMQAYYDTTITTFINNVAILAIENCLLEPLPLILTSKTIHDMPDSQVKTLAAEPPSCQEERARLGRELEKLQAGLQVLGQFNIAKGPKPSLNPAESVHERQTSQYPTPTPSPFAGAQRLSSPGNVAANLTPPTSKSNIFAPQPTSSTSSGLFSNPSFGENSFGTTPSQSSFGSSENLFQPQRPTSFMNISEPDSPGPGPPKRGKTGSGLFGGSSSTREPYYYSTTDENTGFEHIYMHICGSPAYIDLSPEEVRVDYYVEDEDEEL</sequence>
<evidence type="ECO:0008006" key="8">
    <source>
        <dbReference type="Google" id="ProtNLM"/>
    </source>
</evidence>
<dbReference type="InterPro" id="IPR045063">
    <property type="entry name" value="Dynamin_N"/>
</dbReference>
<dbReference type="EMBL" id="JAPQKS010000004">
    <property type="protein sequence ID" value="KAJ5232684.1"/>
    <property type="molecule type" value="Genomic_DNA"/>
</dbReference>
<dbReference type="GO" id="GO:0016559">
    <property type="term" value="P:peroxisome fission"/>
    <property type="evidence" value="ECO:0007669"/>
    <property type="project" value="TreeGrafter"/>
</dbReference>
<dbReference type="Pfam" id="PF01031">
    <property type="entry name" value="Dynamin_M"/>
    <property type="match status" value="1"/>
</dbReference>
<evidence type="ECO:0000259" key="5">
    <source>
        <dbReference type="PROSITE" id="PS51718"/>
    </source>
</evidence>
<accession>A0A9W9NZE7</accession>
<feature type="compositionally biased region" description="Polar residues" evidence="3">
    <location>
        <begin position="749"/>
        <end position="807"/>
    </location>
</feature>
<dbReference type="PROSITE" id="PS51718">
    <property type="entry name" value="G_DYNAMIN_2"/>
    <property type="match status" value="1"/>
</dbReference>
<feature type="region of interest" description="Disordered" evidence="3">
    <location>
        <begin position="703"/>
        <end position="837"/>
    </location>
</feature>
<feature type="domain" description="Dynamin-type G" evidence="5">
    <location>
        <begin position="39"/>
        <end position="324"/>
    </location>
</feature>
<feature type="domain" description="GED" evidence="4">
    <location>
        <begin position="614"/>
        <end position="705"/>
    </location>
</feature>
<dbReference type="PRINTS" id="PR00195">
    <property type="entry name" value="DYNAMIN"/>
</dbReference>
<dbReference type="GO" id="GO:0005874">
    <property type="term" value="C:microtubule"/>
    <property type="evidence" value="ECO:0007669"/>
    <property type="project" value="TreeGrafter"/>
</dbReference>
<dbReference type="AlphaFoldDB" id="A0A9W9NZE7"/>
<dbReference type="InterPro" id="IPR022812">
    <property type="entry name" value="Dynamin"/>
</dbReference>
<evidence type="ECO:0000313" key="7">
    <source>
        <dbReference type="Proteomes" id="UP001150941"/>
    </source>
</evidence>
<dbReference type="InterPro" id="IPR001401">
    <property type="entry name" value="Dynamin_GTPase"/>
</dbReference>
<dbReference type="GO" id="GO:0006897">
    <property type="term" value="P:endocytosis"/>
    <property type="evidence" value="ECO:0007669"/>
    <property type="project" value="TreeGrafter"/>
</dbReference>
<dbReference type="PROSITE" id="PS51388">
    <property type="entry name" value="GED"/>
    <property type="match status" value="1"/>
</dbReference>
<reference evidence="6" key="1">
    <citation type="submission" date="2022-11" db="EMBL/GenBank/DDBJ databases">
        <authorList>
            <person name="Petersen C."/>
        </authorList>
    </citation>
    <scope>NUCLEOTIDE SEQUENCE</scope>
    <source>
        <strain evidence="6">IBT 19713</strain>
    </source>
</reference>
<dbReference type="GO" id="GO:0005739">
    <property type="term" value="C:mitochondrion"/>
    <property type="evidence" value="ECO:0007669"/>
    <property type="project" value="TreeGrafter"/>
</dbReference>
<dbReference type="Proteomes" id="UP001150941">
    <property type="component" value="Unassembled WGS sequence"/>
</dbReference>
<dbReference type="Gene3D" id="3.40.50.300">
    <property type="entry name" value="P-loop containing nucleotide triphosphate hydrolases"/>
    <property type="match status" value="1"/>
</dbReference>
<dbReference type="GO" id="GO:0008017">
    <property type="term" value="F:microtubule binding"/>
    <property type="evidence" value="ECO:0007669"/>
    <property type="project" value="TreeGrafter"/>
</dbReference>